<dbReference type="AlphaFoldDB" id="A0A0K2T0L9"/>
<name>A0A0K2T0L9_LEPSM</name>
<organism evidence="1">
    <name type="scientific">Lepeophtheirus salmonis</name>
    <name type="common">Salmon louse</name>
    <name type="synonym">Caligus salmonis</name>
    <dbReference type="NCBI Taxonomy" id="72036"/>
    <lineage>
        <taxon>Eukaryota</taxon>
        <taxon>Metazoa</taxon>
        <taxon>Ecdysozoa</taxon>
        <taxon>Arthropoda</taxon>
        <taxon>Crustacea</taxon>
        <taxon>Multicrustacea</taxon>
        <taxon>Hexanauplia</taxon>
        <taxon>Copepoda</taxon>
        <taxon>Siphonostomatoida</taxon>
        <taxon>Caligidae</taxon>
        <taxon>Lepeophtheirus</taxon>
    </lineage>
</organism>
<evidence type="ECO:0000313" key="1">
    <source>
        <dbReference type="EMBL" id="CDW19579.1"/>
    </source>
</evidence>
<accession>A0A0K2T0L9</accession>
<reference evidence="1" key="1">
    <citation type="submission" date="2014-05" db="EMBL/GenBank/DDBJ databases">
        <authorList>
            <person name="Chronopoulou M."/>
        </authorList>
    </citation>
    <scope>NUCLEOTIDE SEQUENCE</scope>
    <source>
        <tissue evidence="1">Whole organism</tissue>
    </source>
</reference>
<dbReference type="EMBL" id="HACA01002218">
    <property type="protein sequence ID" value="CDW19579.1"/>
    <property type="molecule type" value="Transcribed_RNA"/>
</dbReference>
<proteinExistence type="predicted"/>
<sequence>MDNYLYNFDPSFLYFMRASFVIGKRIEYNSRPLKIMWLRFLDSFV</sequence>
<protein>
    <submittedName>
        <fullName evidence="1">Uncharacterized protein</fullName>
    </submittedName>
</protein>